<dbReference type="EMBL" id="CABWIL020000032">
    <property type="protein sequence ID" value="CAB3972308.1"/>
    <property type="molecule type" value="Genomic_DNA"/>
</dbReference>
<gene>
    <name evidence="2" type="ORF">BLA3211_06903</name>
</gene>
<feature type="region of interest" description="Disordered" evidence="1">
    <location>
        <begin position="58"/>
        <end position="77"/>
    </location>
</feature>
<dbReference type="AlphaFoldDB" id="A0A6J5JLK5"/>
<accession>A0A6J5JLK5</accession>
<protein>
    <submittedName>
        <fullName evidence="2">Uncharacterized protein</fullName>
    </submittedName>
</protein>
<name>A0A6J5JLK5_9BURK</name>
<dbReference type="RefSeq" id="WP_205187385.1">
    <property type="nucleotide sequence ID" value="NZ_CABWIL020000032.1"/>
</dbReference>
<evidence type="ECO:0000256" key="1">
    <source>
        <dbReference type="SAM" id="MobiDB-lite"/>
    </source>
</evidence>
<sequence length="77" mass="8302">MKRIILNGLSIAGFGLAGLIRSSGRAIGRYSSITQARAIQYGKPRPPMRTTAAGVKRAAAKARNVKRHKAATRRART</sequence>
<dbReference type="Proteomes" id="UP000494301">
    <property type="component" value="Unassembled WGS sequence"/>
</dbReference>
<organism evidence="2 3">
    <name type="scientific">Burkholderia aenigmatica</name>
    <dbReference type="NCBI Taxonomy" id="2015348"/>
    <lineage>
        <taxon>Bacteria</taxon>
        <taxon>Pseudomonadati</taxon>
        <taxon>Pseudomonadota</taxon>
        <taxon>Betaproteobacteria</taxon>
        <taxon>Burkholderiales</taxon>
        <taxon>Burkholderiaceae</taxon>
        <taxon>Burkholderia</taxon>
        <taxon>Burkholderia cepacia complex</taxon>
    </lineage>
</organism>
<evidence type="ECO:0000313" key="2">
    <source>
        <dbReference type="EMBL" id="CAB3972308.1"/>
    </source>
</evidence>
<reference evidence="2 3" key="1">
    <citation type="submission" date="2020-04" db="EMBL/GenBank/DDBJ databases">
        <authorList>
            <person name="Depoorter E."/>
        </authorList>
    </citation>
    <scope>NUCLEOTIDE SEQUENCE [LARGE SCALE GENOMIC DNA]</scope>
    <source>
        <strain evidence="2 3">BCC0217</strain>
    </source>
</reference>
<evidence type="ECO:0000313" key="3">
    <source>
        <dbReference type="Proteomes" id="UP000494301"/>
    </source>
</evidence>
<proteinExistence type="predicted"/>